<dbReference type="HOGENOM" id="CLU_099018_9_0_9"/>
<comment type="subcellular location">
    <subcellularLocation>
        <location evidence="2">Cell membrane</location>
        <topology evidence="2">Single-pass membrane protein</topology>
    </subcellularLocation>
</comment>
<name>W0EE53_9FIRM</name>
<keyword evidence="5 10" id="KW-0145">Chemotaxis</keyword>
<organism evidence="11 12">
    <name type="scientific">Desulfitobacterium metallireducens DSM 15288</name>
    <dbReference type="NCBI Taxonomy" id="871968"/>
    <lineage>
        <taxon>Bacteria</taxon>
        <taxon>Bacillati</taxon>
        <taxon>Bacillota</taxon>
        <taxon>Clostridia</taxon>
        <taxon>Eubacteriales</taxon>
        <taxon>Desulfitobacteriaceae</taxon>
        <taxon>Desulfitobacterium</taxon>
    </lineage>
</organism>
<dbReference type="PANTHER" id="PTHR35091">
    <property type="entry name" value="FLAGELLAR PROTEIN FLIL"/>
    <property type="match status" value="1"/>
</dbReference>
<evidence type="ECO:0000256" key="7">
    <source>
        <dbReference type="ARBA" id="ARBA00022779"/>
    </source>
</evidence>
<gene>
    <name evidence="11" type="ORF">DESME_12685</name>
</gene>
<evidence type="ECO:0000256" key="5">
    <source>
        <dbReference type="ARBA" id="ARBA00022500"/>
    </source>
</evidence>
<dbReference type="eggNOG" id="COG1580">
    <property type="taxonomic scope" value="Bacteria"/>
</dbReference>
<dbReference type="STRING" id="871968.DESME_12685"/>
<keyword evidence="4 10" id="KW-1003">Cell membrane</keyword>
<dbReference type="GO" id="GO:0071978">
    <property type="term" value="P:bacterial-type flagellum-dependent swarming motility"/>
    <property type="evidence" value="ECO:0007669"/>
    <property type="project" value="TreeGrafter"/>
</dbReference>
<accession>W0EE53</accession>
<comment type="similarity">
    <text evidence="3 10">Belongs to the FliL family.</text>
</comment>
<evidence type="ECO:0000313" key="12">
    <source>
        <dbReference type="Proteomes" id="UP000010847"/>
    </source>
</evidence>
<keyword evidence="11" id="KW-0966">Cell projection</keyword>
<comment type="function">
    <text evidence="1 10">Controls the rotational direction of flagella during chemotaxis.</text>
</comment>
<keyword evidence="7 10" id="KW-0283">Flagellar rotation</keyword>
<dbReference type="OrthoDB" id="1808726at2"/>
<keyword evidence="11" id="KW-0969">Cilium</keyword>
<dbReference type="EMBL" id="CP007032">
    <property type="protein sequence ID" value="AHF07783.1"/>
    <property type="molecule type" value="Genomic_DNA"/>
</dbReference>
<keyword evidence="11" id="KW-0282">Flagellum</keyword>
<dbReference type="GO" id="GO:0009425">
    <property type="term" value="C:bacterial-type flagellum basal body"/>
    <property type="evidence" value="ECO:0007669"/>
    <property type="project" value="InterPro"/>
</dbReference>
<dbReference type="AlphaFoldDB" id="W0EE53"/>
<dbReference type="GO" id="GO:0005886">
    <property type="term" value="C:plasma membrane"/>
    <property type="evidence" value="ECO:0007669"/>
    <property type="project" value="UniProtKB-SubCell"/>
</dbReference>
<reference evidence="11 12" key="1">
    <citation type="submission" date="2013-12" db="EMBL/GenBank/DDBJ databases">
        <authorList>
            <consortium name="DOE Joint Genome Institute"/>
            <person name="Smidt H."/>
            <person name="Huntemann M."/>
            <person name="Han J."/>
            <person name="Chen A."/>
            <person name="Kyrpides N."/>
            <person name="Mavromatis K."/>
            <person name="Markowitz V."/>
            <person name="Palaniappan K."/>
            <person name="Ivanova N."/>
            <person name="Schaumberg A."/>
            <person name="Pati A."/>
            <person name="Liolios K."/>
            <person name="Nordberg H.P."/>
            <person name="Cantor M.N."/>
            <person name="Hua S.X."/>
            <person name="Woyke T."/>
        </authorList>
    </citation>
    <scope>NUCLEOTIDE SEQUENCE [LARGE SCALE GENOMIC DNA]</scope>
    <source>
        <strain evidence="12">DSM 15288</strain>
    </source>
</reference>
<dbReference type="RefSeq" id="WP_006716712.1">
    <property type="nucleotide sequence ID" value="NZ_CP007032.1"/>
</dbReference>
<evidence type="ECO:0000256" key="9">
    <source>
        <dbReference type="ARBA" id="ARBA00023136"/>
    </source>
</evidence>
<dbReference type="PANTHER" id="PTHR35091:SF2">
    <property type="entry name" value="FLAGELLAR PROTEIN FLIL"/>
    <property type="match status" value="1"/>
</dbReference>
<evidence type="ECO:0000256" key="3">
    <source>
        <dbReference type="ARBA" id="ARBA00008281"/>
    </source>
</evidence>
<evidence type="ECO:0000256" key="1">
    <source>
        <dbReference type="ARBA" id="ARBA00002254"/>
    </source>
</evidence>
<sequence length="141" mass="15339">MNLKSLMAKILPPVLGLAIGVGGTIGVQTLFFPKTATTTQTQAVVQDGPVVEIGEFTVNLQGGSFLKTQISVVGSGKKSDVDIKAKTSFIKDRINTVLSSKSLKDMQPQNRDQLKKELIDQLNEVTGNKIQDILFLTFIYQ</sequence>
<evidence type="ECO:0000256" key="2">
    <source>
        <dbReference type="ARBA" id="ARBA00004162"/>
    </source>
</evidence>
<evidence type="ECO:0000256" key="4">
    <source>
        <dbReference type="ARBA" id="ARBA00022475"/>
    </source>
</evidence>
<dbReference type="Proteomes" id="UP000010847">
    <property type="component" value="Chromosome"/>
</dbReference>
<evidence type="ECO:0000313" key="11">
    <source>
        <dbReference type="EMBL" id="AHF07783.1"/>
    </source>
</evidence>
<keyword evidence="12" id="KW-1185">Reference proteome</keyword>
<evidence type="ECO:0000256" key="8">
    <source>
        <dbReference type="ARBA" id="ARBA00022989"/>
    </source>
</evidence>
<keyword evidence="9 10" id="KW-0472">Membrane</keyword>
<dbReference type="KEGG" id="dmt:DESME_12685"/>
<evidence type="ECO:0000256" key="10">
    <source>
        <dbReference type="RuleBase" id="RU364125"/>
    </source>
</evidence>
<proteinExistence type="inferred from homology"/>
<evidence type="ECO:0000256" key="6">
    <source>
        <dbReference type="ARBA" id="ARBA00022692"/>
    </source>
</evidence>
<keyword evidence="6" id="KW-0812">Transmembrane</keyword>
<keyword evidence="8" id="KW-1133">Transmembrane helix</keyword>
<dbReference type="InterPro" id="IPR005503">
    <property type="entry name" value="FliL"/>
</dbReference>
<protein>
    <recommendedName>
        <fullName evidence="10">Flagellar protein FliL</fullName>
    </recommendedName>
</protein>
<dbReference type="GO" id="GO:0006935">
    <property type="term" value="P:chemotaxis"/>
    <property type="evidence" value="ECO:0007669"/>
    <property type="project" value="UniProtKB-KW"/>
</dbReference>
<dbReference type="Pfam" id="PF03748">
    <property type="entry name" value="FliL"/>
    <property type="match status" value="1"/>
</dbReference>